<sequence>MTQIQPFDFDGTAVRVVTESGEPWFVLNDLCRILGIANVGNVVARLADDEWKRATLRLAEGSRAVERERPLVNEAGMWTVILRSDSPAAEPVRRWVTHEVLPAIRKTGTYSTAPALPQDYATALRALAAEVEQRGLLEAKVTADAPKVLFADAVATSHTDILVGDLAKILRGNGIELGANRLFERLREDGYLIRRKGTDWNMPTQRSMELGLFRVKETAVTHSDGHVSVSKTPKVTGKGQAYFVNRYTAQEDAA</sequence>
<evidence type="ECO:0000313" key="3">
    <source>
        <dbReference type="Proteomes" id="UP001321475"/>
    </source>
</evidence>
<reference evidence="3" key="1">
    <citation type="journal article" date="2019" name="Int. J. Syst. Evol. Microbiol.">
        <title>The Global Catalogue of Microorganisms (GCM) 10K type strain sequencing project: providing services to taxonomists for standard genome sequencing and annotation.</title>
        <authorList>
            <consortium name="The Broad Institute Genomics Platform"/>
            <consortium name="The Broad Institute Genome Sequencing Center for Infectious Disease"/>
            <person name="Wu L."/>
            <person name="Ma J."/>
        </authorList>
    </citation>
    <scope>NUCLEOTIDE SEQUENCE [LARGE SCALE GENOMIC DNA]</scope>
    <source>
        <strain evidence="3">NBRC 108565</strain>
    </source>
</reference>
<dbReference type="RefSeq" id="WP_286218114.1">
    <property type="nucleotide sequence ID" value="NZ_AP027729.1"/>
</dbReference>
<gene>
    <name evidence="2" type="ORF">GCM10025865_00820</name>
</gene>
<dbReference type="SMART" id="SM01040">
    <property type="entry name" value="Bro-N"/>
    <property type="match status" value="1"/>
</dbReference>
<proteinExistence type="predicted"/>
<dbReference type="Proteomes" id="UP001321475">
    <property type="component" value="Chromosome"/>
</dbReference>
<dbReference type="InterPro" id="IPR003497">
    <property type="entry name" value="BRO_N_domain"/>
</dbReference>
<dbReference type="InterPro" id="IPR005039">
    <property type="entry name" value="Ant_C"/>
</dbReference>
<organism evidence="2 3">
    <name type="scientific">Paraoerskovia sediminicola</name>
    <dbReference type="NCBI Taxonomy" id="1138587"/>
    <lineage>
        <taxon>Bacteria</taxon>
        <taxon>Bacillati</taxon>
        <taxon>Actinomycetota</taxon>
        <taxon>Actinomycetes</taxon>
        <taxon>Micrococcales</taxon>
        <taxon>Cellulomonadaceae</taxon>
        <taxon>Paraoerskovia</taxon>
    </lineage>
</organism>
<keyword evidence="3" id="KW-1185">Reference proteome</keyword>
<protein>
    <submittedName>
        <fullName evidence="2">Antirepressor</fullName>
    </submittedName>
</protein>
<dbReference type="EMBL" id="AP027729">
    <property type="protein sequence ID" value="BDZ40783.1"/>
    <property type="molecule type" value="Genomic_DNA"/>
</dbReference>
<dbReference type="Pfam" id="PF02498">
    <property type="entry name" value="Bro-N"/>
    <property type="match status" value="1"/>
</dbReference>
<name>A0ABM8FYG7_9CELL</name>
<evidence type="ECO:0000313" key="2">
    <source>
        <dbReference type="EMBL" id="BDZ40783.1"/>
    </source>
</evidence>
<dbReference type="PROSITE" id="PS51750">
    <property type="entry name" value="BRO_N"/>
    <property type="match status" value="1"/>
</dbReference>
<accession>A0ABM8FYG7</accession>
<feature type="domain" description="Bro-N" evidence="1">
    <location>
        <begin position="1"/>
        <end position="108"/>
    </location>
</feature>
<evidence type="ECO:0000259" key="1">
    <source>
        <dbReference type="PROSITE" id="PS51750"/>
    </source>
</evidence>
<dbReference type="Pfam" id="PF03374">
    <property type="entry name" value="ANT"/>
    <property type="match status" value="1"/>
</dbReference>
<dbReference type="PANTHER" id="PTHR36180">
    <property type="entry name" value="DNA-BINDING PROTEIN-RELATED-RELATED"/>
    <property type="match status" value="1"/>
</dbReference>
<dbReference type="PANTHER" id="PTHR36180:SF2">
    <property type="entry name" value="BRO FAMILY PROTEIN"/>
    <property type="match status" value="1"/>
</dbReference>